<dbReference type="CDD" id="cd05402">
    <property type="entry name" value="NT_PAP_TUTase"/>
    <property type="match status" value="1"/>
</dbReference>
<dbReference type="GO" id="GO:0031499">
    <property type="term" value="C:TRAMP complex"/>
    <property type="evidence" value="ECO:0007669"/>
    <property type="project" value="TreeGrafter"/>
</dbReference>
<proteinExistence type="inferred from homology"/>
<dbReference type="FunCoup" id="G4TPW3">
    <property type="interactions" value="210"/>
</dbReference>
<sequence>MAETVKTRRRSSSNSRSNSEGPAYTFGADFIPFDAEFRTGEIPGKRKRDHSVDDEQATRQSRRARYEDGTFTTPWMARMDHETPKDPAAFFHREIRAFADYIIPTETEHALRGLIVREIEYYARKIWPDATATAFGSYATGLYLPTGDIDVVIETKYATASTKNAAQRALSQLATILRSAGLAERRKIQVISARVSIIKFDSVHGGIPVDISLNQTTGVSAIPVINRYLEHFPALRPLIMVVKAFLNQRGMNEVYKGGLGSYSIICLAISFLQMHPKVRLGEIDPSDNLGVLLVEFFEFYGFYFNYNLVGISLNQGGSYFLKMQRGWHDMSKPWLLSIADPTDESEIPSATSHLWIMPDECLANDVSRGSFQMLRLKQTLGGAALILKARLIEISEQMRSHQDGYYFSLRGQPQPQALDTVLGRLLAMSPEAISRRQRIEDVFYSGRIHRTLELPLPSALPANHPKSDSEDESDMQISDSSPRRSTAQVVKYIKKEPSPQKTSHVSNIKETNSGSEDSEDFTKRSDGDEPEEESRYTHLDVHSTRKGRPRDLNRFEPLEIRRVEYIMTDSEADDPDEHEDGRASPVAHANKKRQIEPEPRKPDSTRKESKRAFWASKAGTEKSEDVGL</sequence>
<dbReference type="Gene3D" id="3.30.460.10">
    <property type="entry name" value="Beta Polymerase, domain 2"/>
    <property type="match status" value="1"/>
</dbReference>
<reference evidence="8 9" key="1">
    <citation type="journal article" date="2011" name="PLoS Pathog.">
        <title>Endophytic Life Strategies Decoded by Genome and Transcriptome Analyses of the Mutualistic Root Symbiont Piriformospora indica.</title>
        <authorList>
            <person name="Zuccaro A."/>
            <person name="Lahrmann U."/>
            <person name="Guldener U."/>
            <person name="Langen G."/>
            <person name="Pfiffi S."/>
            <person name="Biedenkopf D."/>
            <person name="Wong P."/>
            <person name="Samans B."/>
            <person name="Grimm C."/>
            <person name="Basiewicz M."/>
            <person name="Murat C."/>
            <person name="Martin F."/>
            <person name="Kogel K.H."/>
        </authorList>
    </citation>
    <scope>NUCLEOTIDE SEQUENCE [LARGE SCALE GENOMIC DNA]</scope>
    <source>
        <strain evidence="8 9">DSM 11827</strain>
    </source>
</reference>
<evidence type="ECO:0000256" key="5">
    <source>
        <dbReference type="SAM" id="MobiDB-lite"/>
    </source>
</evidence>
<name>G4TPW3_SERID</name>
<protein>
    <recommendedName>
        <fullName evidence="2">polynucleotide adenylyltransferase</fullName>
        <ecNumber evidence="2">2.7.7.19</ecNumber>
    </recommendedName>
</protein>
<feature type="region of interest" description="Disordered" evidence="5">
    <location>
        <begin position="455"/>
        <end position="553"/>
    </location>
</feature>
<evidence type="ECO:0000256" key="4">
    <source>
        <dbReference type="ARBA" id="ARBA00022842"/>
    </source>
</evidence>
<evidence type="ECO:0000313" key="8">
    <source>
        <dbReference type="EMBL" id="CCA73351.1"/>
    </source>
</evidence>
<organism evidence="8 9">
    <name type="scientific">Serendipita indica (strain DSM 11827)</name>
    <name type="common">Root endophyte fungus</name>
    <name type="synonym">Piriformospora indica</name>
    <dbReference type="NCBI Taxonomy" id="1109443"/>
    <lineage>
        <taxon>Eukaryota</taxon>
        <taxon>Fungi</taxon>
        <taxon>Dikarya</taxon>
        <taxon>Basidiomycota</taxon>
        <taxon>Agaricomycotina</taxon>
        <taxon>Agaricomycetes</taxon>
        <taxon>Sebacinales</taxon>
        <taxon>Serendipitaceae</taxon>
        <taxon>Serendipita</taxon>
    </lineage>
</organism>
<comment type="caution">
    <text evidence="8">The sequence shown here is derived from an EMBL/GenBank/DDBJ whole genome shotgun (WGS) entry which is preliminary data.</text>
</comment>
<keyword evidence="3" id="KW-0479">Metal-binding</keyword>
<dbReference type="GO" id="GO:0005730">
    <property type="term" value="C:nucleolus"/>
    <property type="evidence" value="ECO:0007669"/>
    <property type="project" value="TreeGrafter"/>
</dbReference>
<dbReference type="Pfam" id="PF03828">
    <property type="entry name" value="PAP_assoc"/>
    <property type="match status" value="1"/>
</dbReference>
<dbReference type="GO" id="GO:1990817">
    <property type="term" value="F:poly(A) RNA polymerase activity"/>
    <property type="evidence" value="ECO:0007669"/>
    <property type="project" value="UniProtKB-EC"/>
</dbReference>
<feature type="compositionally biased region" description="Basic and acidic residues" evidence="5">
    <location>
        <begin position="520"/>
        <end position="553"/>
    </location>
</feature>
<dbReference type="SUPFAM" id="SSF81631">
    <property type="entry name" value="PAP/OAS1 substrate-binding domain"/>
    <property type="match status" value="1"/>
</dbReference>
<dbReference type="GO" id="GO:0046872">
    <property type="term" value="F:metal ion binding"/>
    <property type="evidence" value="ECO:0007669"/>
    <property type="project" value="UniProtKB-KW"/>
</dbReference>
<dbReference type="SUPFAM" id="SSF81301">
    <property type="entry name" value="Nucleotidyltransferase"/>
    <property type="match status" value="1"/>
</dbReference>
<keyword evidence="4" id="KW-0460">Magnesium</keyword>
<dbReference type="EC" id="2.7.7.19" evidence="2"/>
<dbReference type="PANTHER" id="PTHR23092">
    <property type="entry name" value="POLY(A) RNA POLYMERASE"/>
    <property type="match status" value="1"/>
</dbReference>
<dbReference type="GO" id="GO:0010605">
    <property type="term" value="P:negative regulation of macromolecule metabolic process"/>
    <property type="evidence" value="ECO:0007669"/>
    <property type="project" value="UniProtKB-ARBA"/>
</dbReference>
<dbReference type="GO" id="GO:0016853">
    <property type="term" value="F:isomerase activity"/>
    <property type="evidence" value="ECO:0007669"/>
    <property type="project" value="UniProtKB-KW"/>
</dbReference>
<keyword evidence="8" id="KW-0413">Isomerase</keyword>
<dbReference type="GO" id="GO:0043634">
    <property type="term" value="P:polyadenylation-dependent ncRNA catabolic process"/>
    <property type="evidence" value="ECO:0007669"/>
    <property type="project" value="TreeGrafter"/>
</dbReference>
<dbReference type="InterPro" id="IPR002058">
    <property type="entry name" value="PAP_assoc"/>
</dbReference>
<accession>G4TPW3</accession>
<feature type="compositionally biased region" description="Polar residues" evidence="5">
    <location>
        <begin position="475"/>
        <end position="488"/>
    </location>
</feature>
<evidence type="ECO:0000259" key="7">
    <source>
        <dbReference type="Pfam" id="PF22600"/>
    </source>
</evidence>
<feature type="compositionally biased region" description="Basic and acidic residues" evidence="5">
    <location>
        <begin position="619"/>
        <end position="628"/>
    </location>
</feature>
<evidence type="ECO:0000256" key="2">
    <source>
        <dbReference type="ARBA" id="ARBA00012388"/>
    </source>
</evidence>
<keyword evidence="9" id="KW-1185">Reference proteome</keyword>
<feature type="compositionally biased region" description="Polar residues" evidence="5">
    <location>
        <begin position="499"/>
        <end position="515"/>
    </location>
</feature>
<feature type="domain" description="PAP-associated" evidence="6">
    <location>
        <begin position="288"/>
        <end position="345"/>
    </location>
</feature>
<dbReference type="Gene3D" id="1.10.1410.10">
    <property type="match status" value="1"/>
</dbReference>
<feature type="compositionally biased region" description="Basic and acidic residues" evidence="5">
    <location>
        <begin position="593"/>
        <end position="611"/>
    </location>
</feature>
<dbReference type="AlphaFoldDB" id="G4TPW3"/>
<evidence type="ECO:0000259" key="6">
    <source>
        <dbReference type="Pfam" id="PF03828"/>
    </source>
</evidence>
<dbReference type="InterPro" id="IPR045862">
    <property type="entry name" value="Trf4-like"/>
</dbReference>
<dbReference type="EMBL" id="CAFZ01000219">
    <property type="protein sequence ID" value="CCA73351.1"/>
    <property type="molecule type" value="Genomic_DNA"/>
</dbReference>
<dbReference type="InParanoid" id="G4TPW3"/>
<feature type="region of interest" description="Disordered" evidence="5">
    <location>
        <begin position="41"/>
        <end position="65"/>
    </location>
</feature>
<dbReference type="PANTHER" id="PTHR23092:SF15">
    <property type="entry name" value="INACTIVE NON-CANONICAL POLY(A) RNA POLYMERASE PROTEIN TRF4-2-RELATED"/>
    <property type="match status" value="1"/>
</dbReference>
<dbReference type="OMA" id="STIMWAS"/>
<dbReference type="HOGENOM" id="CLU_013572_4_0_1"/>
<dbReference type="Pfam" id="PF22600">
    <property type="entry name" value="MTPAP-like_central"/>
    <property type="match status" value="1"/>
</dbReference>
<dbReference type="InterPro" id="IPR054708">
    <property type="entry name" value="MTPAP-like_central"/>
</dbReference>
<dbReference type="STRING" id="1109443.G4TPW3"/>
<evidence type="ECO:0000256" key="1">
    <source>
        <dbReference type="ARBA" id="ARBA00008593"/>
    </source>
</evidence>
<dbReference type="Proteomes" id="UP000007148">
    <property type="component" value="Unassembled WGS sequence"/>
</dbReference>
<dbReference type="GO" id="GO:0003729">
    <property type="term" value="F:mRNA binding"/>
    <property type="evidence" value="ECO:0007669"/>
    <property type="project" value="TreeGrafter"/>
</dbReference>
<evidence type="ECO:0000256" key="3">
    <source>
        <dbReference type="ARBA" id="ARBA00022723"/>
    </source>
</evidence>
<evidence type="ECO:0000313" key="9">
    <source>
        <dbReference type="Proteomes" id="UP000007148"/>
    </source>
</evidence>
<gene>
    <name evidence="8" type="ORF">PIIN_07306</name>
</gene>
<dbReference type="OrthoDB" id="273917at2759"/>
<feature type="region of interest" description="Disordered" evidence="5">
    <location>
        <begin position="1"/>
        <end position="27"/>
    </location>
</feature>
<dbReference type="GO" id="GO:0031123">
    <property type="term" value="P:RNA 3'-end processing"/>
    <property type="evidence" value="ECO:0007669"/>
    <property type="project" value="TreeGrafter"/>
</dbReference>
<dbReference type="InterPro" id="IPR043519">
    <property type="entry name" value="NT_sf"/>
</dbReference>
<feature type="region of interest" description="Disordered" evidence="5">
    <location>
        <begin position="566"/>
        <end position="628"/>
    </location>
</feature>
<dbReference type="eggNOG" id="KOG1906">
    <property type="taxonomic scope" value="Eukaryota"/>
</dbReference>
<feature type="domain" description="Poly(A) RNA polymerase mitochondrial-like central palm" evidence="7">
    <location>
        <begin position="92"/>
        <end position="228"/>
    </location>
</feature>
<comment type="similarity">
    <text evidence="1">Belongs to the DNA polymerase type-B-like family.</text>
</comment>